<dbReference type="EMBL" id="JAAZSR010000838">
    <property type="protein sequence ID" value="NKX52897.1"/>
    <property type="molecule type" value="Genomic_DNA"/>
</dbReference>
<feature type="non-terminal residue" evidence="2">
    <location>
        <position position="1"/>
    </location>
</feature>
<accession>A0ABX1JUA4</accession>
<dbReference type="Proteomes" id="UP000523795">
    <property type="component" value="Unassembled WGS sequence"/>
</dbReference>
<dbReference type="PANTHER" id="PTHR45726">
    <property type="entry name" value="LEUKOTRIENE A-4 HYDROLASE"/>
    <property type="match status" value="1"/>
</dbReference>
<evidence type="ECO:0000313" key="3">
    <source>
        <dbReference type="Proteomes" id="UP000523795"/>
    </source>
</evidence>
<sequence>SADYTITHYDLDLECKLAANRLSGHALLSGRTLRSCGTLELGLSGLQASRVQLTGQRPRKTAQRGGKLIIPPRDRLPAGTALAIDVRYEGSPAPASGLWGDVGWEELTGGVLVAGQPNGASTWYPCNDHPSQKASYRISISTDSGYRAVANGALVAHARKSSRETWVYEMNAPMASYLATLQIGRYEVHSLLPGA</sequence>
<protein>
    <submittedName>
        <fullName evidence="2">M1 family metallopeptidase</fullName>
    </submittedName>
</protein>
<organism evidence="2 3">
    <name type="scientific">Arthrobacter deserti</name>
    <dbReference type="NCBI Taxonomy" id="1742687"/>
    <lineage>
        <taxon>Bacteria</taxon>
        <taxon>Bacillati</taxon>
        <taxon>Actinomycetota</taxon>
        <taxon>Actinomycetes</taxon>
        <taxon>Micrococcales</taxon>
        <taxon>Micrococcaceae</taxon>
        <taxon>Arthrobacter</taxon>
    </lineage>
</organism>
<dbReference type="InterPro" id="IPR045357">
    <property type="entry name" value="Aminopeptidase_N-like_N"/>
</dbReference>
<dbReference type="InterPro" id="IPR034015">
    <property type="entry name" value="M1_LTA4H"/>
</dbReference>
<feature type="domain" description="Aminopeptidase N-like N-terminal" evidence="1">
    <location>
        <begin position="7"/>
        <end position="178"/>
    </location>
</feature>
<dbReference type="Gene3D" id="2.60.40.1730">
    <property type="entry name" value="tricorn interacting facor f3 domain"/>
    <property type="match status" value="1"/>
</dbReference>
<keyword evidence="3" id="KW-1185">Reference proteome</keyword>
<feature type="non-terminal residue" evidence="2">
    <location>
        <position position="195"/>
    </location>
</feature>
<comment type="caution">
    <text evidence="2">The sequence shown here is derived from an EMBL/GenBank/DDBJ whole genome shotgun (WGS) entry which is preliminary data.</text>
</comment>
<dbReference type="SUPFAM" id="SSF63737">
    <property type="entry name" value="Leukotriene A4 hydrolase N-terminal domain"/>
    <property type="match status" value="1"/>
</dbReference>
<reference evidence="2 3" key="1">
    <citation type="submission" date="2020-04" db="EMBL/GenBank/DDBJ databases">
        <authorList>
            <person name="Liu S."/>
        </authorList>
    </citation>
    <scope>NUCLEOTIDE SEQUENCE [LARGE SCALE GENOMIC DNA]</scope>
    <source>
        <strain evidence="2 3">CGMCC 1.15091</strain>
    </source>
</reference>
<proteinExistence type="predicted"/>
<gene>
    <name evidence="2" type="ORF">HER39_20440</name>
</gene>
<evidence type="ECO:0000259" key="1">
    <source>
        <dbReference type="Pfam" id="PF17900"/>
    </source>
</evidence>
<evidence type="ECO:0000313" key="2">
    <source>
        <dbReference type="EMBL" id="NKX52897.1"/>
    </source>
</evidence>
<dbReference type="InterPro" id="IPR042097">
    <property type="entry name" value="Aminopeptidase_N-like_N_sf"/>
</dbReference>
<name>A0ABX1JUA4_9MICC</name>
<dbReference type="Pfam" id="PF17900">
    <property type="entry name" value="Peptidase_M1_N"/>
    <property type="match status" value="1"/>
</dbReference>
<dbReference type="PANTHER" id="PTHR45726:SF3">
    <property type="entry name" value="LEUKOTRIENE A-4 HYDROLASE"/>
    <property type="match status" value="1"/>
</dbReference>